<gene>
    <name evidence="2" type="ORF">AULFYP135_01262</name>
</gene>
<sequence>MVLAAIVSLFLGIVCGRWIFSPQVVALFAQLSPYVLYLLMFAVGISVGTNKLVFQKVGEYHLKILLIPFGVITGSILGGMIASLLLSYPLGEGTAIACGMGWYSLAGVLLTDLSSAQAGSLAFLANLMREIVSFALIPPIAKHLNHFTAIAPAGATSEDTTLPMLIRHTSEEVVVLSVFNGVLCSAAVPIAIDLCWRLLPH</sequence>
<keyword evidence="1" id="KW-0472">Membrane</keyword>
<dbReference type="EMBL" id="CACRSL010000003">
    <property type="protein sequence ID" value="VYT00637.1"/>
    <property type="molecule type" value="Genomic_DNA"/>
</dbReference>
<feature type="transmembrane region" description="Helical" evidence="1">
    <location>
        <begin position="36"/>
        <end position="54"/>
    </location>
</feature>
<dbReference type="GO" id="GO:0015661">
    <property type="term" value="F:L-lysine efflux transmembrane transporter activity"/>
    <property type="evidence" value="ECO:0007669"/>
    <property type="project" value="InterPro"/>
</dbReference>
<dbReference type="Pfam" id="PF03956">
    <property type="entry name" value="Lys_export"/>
    <property type="match status" value="1"/>
</dbReference>
<feature type="transmembrane region" description="Helical" evidence="1">
    <location>
        <begin position="173"/>
        <end position="192"/>
    </location>
</feature>
<evidence type="ECO:0000313" key="2">
    <source>
        <dbReference type="EMBL" id="VYT00637.1"/>
    </source>
</evidence>
<name>A0A6N2T5C3_9FIRM</name>
<dbReference type="InterPro" id="IPR005642">
    <property type="entry name" value="LysO"/>
</dbReference>
<evidence type="ECO:0000256" key="1">
    <source>
        <dbReference type="SAM" id="Phobius"/>
    </source>
</evidence>
<dbReference type="GO" id="GO:0005886">
    <property type="term" value="C:plasma membrane"/>
    <property type="evidence" value="ECO:0007669"/>
    <property type="project" value="TreeGrafter"/>
</dbReference>
<dbReference type="AlphaFoldDB" id="A0A6N2T5C3"/>
<evidence type="ECO:0008006" key="3">
    <source>
        <dbReference type="Google" id="ProtNLM"/>
    </source>
</evidence>
<proteinExistence type="predicted"/>
<feature type="transmembrane region" description="Helical" evidence="1">
    <location>
        <begin position="66"/>
        <end position="88"/>
    </location>
</feature>
<protein>
    <recommendedName>
        <fullName evidence="3">Lysine exporter LysO family protein</fullName>
    </recommendedName>
</protein>
<keyword evidence="1" id="KW-1133">Transmembrane helix</keyword>
<organism evidence="2">
    <name type="scientific">uncultured Anaerotruncus sp</name>
    <dbReference type="NCBI Taxonomy" id="905011"/>
    <lineage>
        <taxon>Bacteria</taxon>
        <taxon>Bacillati</taxon>
        <taxon>Bacillota</taxon>
        <taxon>Clostridia</taxon>
        <taxon>Eubacteriales</taxon>
        <taxon>Oscillospiraceae</taxon>
        <taxon>Anaerotruncus</taxon>
        <taxon>environmental samples</taxon>
    </lineage>
</organism>
<feature type="transmembrane region" description="Helical" evidence="1">
    <location>
        <begin position="100"/>
        <end position="124"/>
    </location>
</feature>
<keyword evidence="1" id="KW-0812">Transmembrane</keyword>
<reference evidence="2" key="1">
    <citation type="submission" date="2019-11" db="EMBL/GenBank/DDBJ databases">
        <authorList>
            <person name="Feng L."/>
        </authorList>
    </citation>
    <scope>NUCLEOTIDE SEQUENCE</scope>
    <source>
        <strain evidence="2">AundefinedLFYP135</strain>
    </source>
</reference>
<dbReference type="PANTHER" id="PTHR35804">
    <property type="entry name" value="LYSINE EXPORTER LYSO"/>
    <property type="match status" value="1"/>
</dbReference>
<accession>A0A6N2T5C3</accession>
<dbReference type="PANTHER" id="PTHR35804:SF1">
    <property type="entry name" value="LYSINE EXPORTER LYSO"/>
    <property type="match status" value="1"/>
</dbReference>